<evidence type="ECO:0008006" key="4">
    <source>
        <dbReference type="Google" id="ProtNLM"/>
    </source>
</evidence>
<dbReference type="NCBIfam" id="TIGR02532">
    <property type="entry name" value="IV_pilin_GFxxxE"/>
    <property type="match status" value="1"/>
</dbReference>
<dbReference type="RefSeq" id="WP_058492654.1">
    <property type="nucleotide sequence ID" value="NZ_CBCRUR010000016.1"/>
</dbReference>
<keyword evidence="1" id="KW-1133">Transmembrane helix</keyword>
<proteinExistence type="predicted"/>
<dbReference type="PATRIC" id="fig|45076.6.peg.899"/>
<feature type="transmembrane region" description="Helical" evidence="1">
    <location>
        <begin position="6"/>
        <end position="27"/>
    </location>
</feature>
<dbReference type="Proteomes" id="UP000054662">
    <property type="component" value="Unassembled WGS sequence"/>
</dbReference>
<dbReference type="PROSITE" id="PS00409">
    <property type="entry name" value="PROKAR_NTER_METHYL"/>
    <property type="match status" value="1"/>
</dbReference>
<accession>A0A0W1AJC1</accession>
<gene>
    <name evidence="2" type="ORF">Lwor_0827</name>
</gene>
<evidence type="ECO:0000313" key="2">
    <source>
        <dbReference type="EMBL" id="KTD81326.1"/>
    </source>
</evidence>
<keyword evidence="1" id="KW-0812">Transmembrane</keyword>
<keyword evidence="1" id="KW-0472">Membrane</keyword>
<protein>
    <recommendedName>
        <fullName evidence="4">Tfp pilus assembly protein PilV</fullName>
    </recommendedName>
</protein>
<dbReference type="InterPro" id="IPR012902">
    <property type="entry name" value="N_methyl_site"/>
</dbReference>
<dbReference type="EMBL" id="LNZC01000006">
    <property type="protein sequence ID" value="KTD81326.1"/>
    <property type="molecule type" value="Genomic_DNA"/>
</dbReference>
<evidence type="ECO:0000256" key="1">
    <source>
        <dbReference type="SAM" id="Phobius"/>
    </source>
</evidence>
<sequence>MKSLQGFSLIEVLLSLMLVTTVALGLLEQHWNTRQYVNQLVLHTDALPLIDSISESFYVQEYTLPLLSAPYHLSSYQQAHCLNVRIEWYNGKEFIARKNTLREIV</sequence>
<dbReference type="AlphaFoldDB" id="A0A0W1AJC1"/>
<reference evidence="2 3" key="1">
    <citation type="submission" date="2015-11" db="EMBL/GenBank/DDBJ databases">
        <title>Genomic analysis of 38 Legionella species identifies large and diverse effector repertoires.</title>
        <authorList>
            <person name="Burstein D."/>
            <person name="Amaro F."/>
            <person name="Zusman T."/>
            <person name="Lifshitz Z."/>
            <person name="Cohen O."/>
            <person name="Gilbert J.A."/>
            <person name="Pupko T."/>
            <person name="Shuman H.A."/>
            <person name="Segal G."/>
        </authorList>
    </citation>
    <scope>NUCLEOTIDE SEQUENCE [LARGE SCALE GENOMIC DNA]</scope>
    <source>
        <strain evidence="2 3">ATCC 49508</strain>
    </source>
</reference>
<dbReference type="OrthoDB" id="5653405at2"/>
<organism evidence="2 3">
    <name type="scientific">Legionella worsleiensis</name>
    <dbReference type="NCBI Taxonomy" id="45076"/>
    <lineage>
        <taxon>Bacteria</taxon>
        <taxon>Pseudomonadati</taxon>
        <taxon>Pseudomonadota</taxon>
        <taxon>Gammaproteobacteria</taxon>
        <taxon>Legionellales</taxon>
        <taxon>Legionellaceae</taxon>
        <taxon>Legionella</taxon>
    </lineage>
</organism>
<name>A0A0W1AJC1_9GAMM</name>
<dbReference type="STRING" id="45076.Lwor_0827"/>
<keyword evidence="3" id="KW-1185">Reference proteome</keyword>
<comment type="caution">
    <text evidence="2">The sequence shown here is derived from an EMBL/GenBank/DDBJ whole genome shotgun (WGS) entry which is preliminary data.</text>
</comment>
<evidence type="ECO:0000313" key="3">
    <source>
        <dbReference type="Proteomes" id="UP000054662"/>
    </source>
</evidence>